<dbReference type="InterPro" id="IPR025110">
    <property type="entry name" value="AMP-bd_C"/>
</dbReference>
<name>A0ABT4NTI5_RHOOP</name>
<evidence type="ECO:0000256" key="1">
    <source>
        <dbReference type="SAM" id="MobiDB-lite"/>
    </source>
</evidence>
<organism evidence="3 4">
    <name type="scientific">Rhodococcus opacus</name>
    <name type="common">Nocardia opaca</name>
    <dbReference type="NCBI Taxonomy" id="37919"/>
    <lineage>
        <taxon>Bacteria</taxon>
        <taxon>Bacillati</taxon>
        <taxon>Actinomycetota</taxon>
        <taxon>Actinomycetes</taxon>
        <taxon>Mycobacteriales</taxon>
        <taxon>Nocardiaceae</taxon>
        <taxon>Rhodococcus</taxon>
    </lineage>
</organism>
<feature type="domain" description="AMP-binding enzyme C-terminal" evidence="2">
    <location>
        <begin position="2"/>
        <end position="72"/>
    </location>
</feature>
<dbReference type="Pfam" id="PF13193">
    <property type="entry name" value="AMP-binding_C"/>
    <property type="match status" value="1"/>
</dbReference>
<dbReference type="Proteomes" id="UP001066327">
    <property type="component" value="Unassembled WGS sequence"/>
</dbReference>
<evidence type="ECO:0000313" key="4">
    <source>
        <dbReference type="Proteomes" id="UP001066327"/>
    </source>
</evidence>
<dbReference type="InterPro" id="IPR045851">
    <property type="entry name" value="AMP-bd_C_sf"/>
</dbReference>
<gene>
    <name evidence="3" type="ORF">O4328_45055</name>
</gene>
<protein>
    <recommendedName>
        <fullName evidence="2">AMP-binding enzyme C-terminal domain-containing protein</fullName>
    </recommendedName>
</protein>
<comment type="caution">
    <text evidence="3">The sequence shown here is derived from an EMBL/GenBank/DDBJ whole genome shotgun (WGS) entry which is preliminary data.</text>
</comment>
<dbReference type="Gene3D" id="3.30.300.30">
    <property type="match status" value="1"/>
</dbReference>
<accession>A0ABT4NTI5</accession>
<evidence type="ECO:0000313" key="3">
    <source>
        <dbReference type="EMBL" id="MCZ4590698.1"/>
    </source>
</evidence>
<feature type="compositionally biased region" description="Polar residues" evidence="1">
    <location>
        <begin position="94"/>
        <end position="103"/>
    </location>
</feature>
<sequence length="103" mass="11060">ATLTTHPDITHAAVTVHHGTVTEQLVAYVVPTPGAHIDPDTLTATVGARLPDFMVPSVFVTLDRMPVSVNGKIDRRALPAPTPSNRQFRPPVTPTEQTIADVF</sequence>
<feature type="non-terminal residue" evidence="3">
    <location>
        <position position="1"/>
    </location>
</feature>
<feature type="non-terminal residue" evidence="3">
    <location>
        <position position="103"/>
    </location>
</feature>
<dbReference type="SUPFAM" id="SSF56801">
    <property type="entry name" value="Acetyl-CoA synthetase-like"/>
    <property type="match status" value="1"/>
</dbReference>
<dbReference type="PANTHER" id="PTHR45527:SF1">
    <property type="entry name" value="FATTY ACID SYNTHASE"/>
    <property type="match status" value="1"/>
</dbReference>
<proteinExistence type="predicted"/>
<keyword evidence="4" id="KW-1185">Reference proteome</keyword>
<dbReference type="RefSeq" id="WP_269593213.1">
    <property type="nucleotide sequence ID" value="NZ_JAPWIS010000122.1"/>
</dbReference>
<dbReference type="PANTHER" id="PTHR45527">
    <property type="entry name" value="NONRIBOSOMAL PEPTIDE SYNTHETASE"/>
    <property type="match status" value="1"/>
</dbReference>
<evidence type="ECO:0000259" key="2">
    <source>
        <dbReference type="Pfam" id="PF13193"/>
    </source>
</evidence>
<dbReference type="EMBL" id="JAPWIS010000122">
    <property type="protein sequence ID" value="MCZ4590698.1"/>
    <property type="molecule type" value="Genomic_DNA"/>
</dbReference>
<feature type="region of interest" description="Disordered" evidence="1">
    <location>
        <begin position="75"/>
        <end position="103"/>
    </location>
</feature>
<reference evidence="3" key="1">
    <citation type="submission" date="2022-12" db="EMBL/GenBank/DDBJ databases">
        <authorList>
            <person name="Krivoruchko A.V."/>
            <person name="Elkin A."/>
        </authorList>
    </citation>
    <scope>NUCLEOTIDE SEQUENCE</scope>
    <source>
        <strain evidence="3">IEGM 249</strain>
    </source>
</reference>